<dbReference type="EMBL" id="JAYMYR010000009">
    <property type="protein sequence ID" value="KAK7342210.1"/>
    <property type="molecule type" value="Genomic_DNA"/>
</dbReference>
<proteinExistence type="predicted"/>
<keyword evidence="2" id="KW-1185">Reference proteome</keyword>
<gene>
    <name evidence="1" type="ORF">VNO80_25154</name>
</gene>
<sequence>MIWYDPEGLISDMDDASSNVGSMVGCRPDLVIYVEGVVQALLINLVAHASPAKGMVVGINDDFRVRNGLLNRDLRMGMEGRCSCGCWDKRDFSRWKKMVFWVRYSMWSRMRVGVGWMELFLASMVVWRF</sequence>
<evidence type="ECO:0000313" key="2">
    <source>
        <dbReference type="Proteomes" id="UP001374584"/>
    </source>
</evidence>
<name>A0AAN9LTS2_PHACN</name>
<comment type="caution">
    <text evidence="1">The sequence shown here is derived from an EMBL/GenBank/DDBJ whole genome shotgun (WGS) entry which is preliminary data.</text>
</comment>
<evidence type="ECO:0000313" key="1">
    <source>
        <dbReference type="EMBL" id="KAK7342210.1"/>
    </source>
</evidence>
<reference evidence="1 2" key="1">
    <citation type="submission" date="2024-01" db="EMBL/GenBank/DDBJ databases">
        <title>The genomes of 5 underutilized Papilionoideae crops provide insights into root nodulation and disease resistanc.</title>
        <authorList>
            <person name="Jiang F."/>
        </authorList>
    </citation>
    <scope>NUCLEOTIDE SEQUENCE [LARGE SCALE GENOMIC DNA]</scope>
    <source>
        <strain evidence="1">JINMINGXINNONG_FW02</strain>
        <tissue evidence="1">Leaves</tissue>
    </source>
</reference>
<dbReference type="AlphaFoldDB" id="A0AAN9LTS2"/>
<dbReference type="Proteomes" id="UP001374584">
    <property type="component" value="Unassembled WGS sequence"/>
</dbReference>
<accession>A0AAN9LTS2</accession>
<organism evidence="1 2">
    <name type="scientific">Phaseolus coccineus</name>
    <name type="common">Scarlet runner bean</name>
    <name type="synonym">Phaseolus multiflorus</name>
    <dbReference type="NCBI Taxonomy" id="3886"/>
    <lineage>
        <taxon>Eukaryota</taxon>
        <taxon>Viridiplantae</taxon>
        <taxon>Streptophyta</taxon>
        <taxon>Embryophyta</taxon>
        <taxon>Tracheophyta</taxon>
        <taxon>Spermatophyta</taxon>
        <taxon>Magnoliopsida</taxon>
        <taxon>eudicotyledons</taxon>
        <taxon>Gunneridae</taxon>
        <taxon>Pentapetalae</taxon>
        <taxon>rosids</taxon>
        <taxon>fabids</taxon>
        <taxon>Fabales</taxon>
        <taxon>Fabaceae</taxon>
        <taxon>Papilionoideae</taxon>
        <taxon>50 kb inversion clade</taxon>
        <taxon>NPAAA clade</taxon>
        <taxon>indigoferoid/millettioid clade</taxon>
        <taxon>Phaseoleae</taxon>
        <taxon>Phaseolus</taxon>
    </lineage>
</organism>
<protein>
    <submittedName>
        <fullName evidence="1">Uncharacterized protein</fullName>
    </submittedName>
</protein>